<comment type="caution">
    <text evidence="2">The sequence shown here is derived from an EMBL/GenBank/DDBJ whole genome shotgun (WGS) entry which is preliminary data.</text>
</comment>
<protein>
    <recommendedName>
        <fullName evidence="1">FHA domain-containing protein</fullName>
    </recommendedName>
</protein>
<organism evidence="2 3">
    <name type="scientific">Cerrena zonata</name>
    <dbReference type="NCBI Taxonomy" id="2478898"/>
    <lineage>
        <taxon>Eukaryota</taxon>
        <taxon>Fungi</taxon>
        <taxon>Dikarya</taxon>
        <taxon>Basidiomycota</taxon>
        <taxon>Agaricomycotina</taxon>
        <taxon>Agaricomycetes</taxon>
        <taxon>Polyporales</taxon>
        <taxon>Cerrenaceae</taxon>
        <taxon>Cerrena</taxon>
    </lineage>
</organism>
<dbReference type="EMBL" id="JASBNA010000077">
    <property type="protein sequence ID" value="KAK7678098.1"/>
    <property type="molecule type" value="Genomic_DNA"/>
</dbReference>
<dbReference type="SUPFAM" id="SSF49879">
    <property type="entry name" value="SMAD/FHA domain"/>
    <property type="match status" value="1"/>
</dbReference>
<name>A0AAW0FAA4_9APHY</name>
<dbReference type="AlphaFoldDB" id="A0AAW0FAA4"/>
<keyword evidence="3" id="KW-1185">Reference proteome</keyword>
<dbReference type="Pfam" id="PF00498">
    <property type="entry name" value="FHA"/>
    <property type="match status" value="1"/>
</dbReference>
<evidence type="ECO:0000259" key="1">
    <source>
        <dbReference type="Pfam" id="PF00498"/>
    </source>
</evidence>
<sequence length="67" mass="7191">MSGAPSVYITDHWSSKGTLINGVVLPSNENHILEDGDIVTLGYGSEDGSIECKFTQYALGLIHQVVL</sequence>
<reference evidence="2 3" key="1">
    <citation type="submission" date="2022-09" db="EMBL/GenBank/DDBJ databases">
        <authorList>
            <person name="Palmer J.M."/>
        </authorList>
    </citation>
    <scope>NUCLEOTIDE SEQUENCE [LARGE SCALE GENOMIC DNA]</scope>
    <source>
        <strain evidence="2 3">DSM 7382</strain>
    </source>
</reference>
<accession>A0AAW0FAA4</accession>
<dbReference type="InterPro" id="IPR000253">
    <property type="entry name" value="FHA_dom"/>
</dbReference>
<feature type="domain" description="FHA" evidence="1">
    <location>
        <begin position="5"/>
        <end position="42"/>
    </location>
</feature>
<evidence type="ECO:0000313" key="3">
    <source>
        <dbReference type="Proteomes" id="UP001385951"/>
    </source>
</evidence>
<gene>
    <name evidence="2" type="ORF">QCA50_018891</name>
</gene>
<dbReference type="Proteomes" id="UP001385951">
    <property type="component" value="Unassembled WGS sequence"/>
</dbReference>
<proteinExistence type="predicted"/>
<dbReference type="Gene3D" id="2.60.200.20">
    <property type="match status" value="1"/>
</dbReference>
<evidence type="ECO:0000313" key="2">
    <source>
        <dbReference type="EMBL" id="KAK7678098.1"/>
    </source>
</evidence>
<dbReference type="InterPro" id="IPR008984">
    <property type="entry name" value="SMAD_FHA_dom_sf"/>
</dbReference>